<gene>
    <name evidence="13" type="primary">dnaG2</name>
    <name evidence="13" type="ORF">SSYRP_v1c04860</name>
</gene>
<dbReference type="GO" id="GO:1990077">
    <property type="term" value="C:primosome complex"/>
    <property type="evidence" value="ECO:0007669"/>
    <property type="project" value="UniProtKB-KW"/>
</dbReference>
<dbReference type="PROSITE" id="PS50880">
    <property type="entry name" value="TOPRIM"/>
    <property type="match status" value="1"/>
</dbReference>
<dbReference type="Pfam" id="PF13155">
    <property type="entry name" value="Toprim_2"/>
    <property type="match status" value="1"/>
</dbReference>
<dbReference type="Pfam" id="PF08275">
    <property type="entry name" value="DNAG_N"/>
    <property type="match status" value="1"/>
</dbReference>
<dbReference type="Gene3D" id="3.40.1360.10">
    <property type="match status" value="1"/>
</dbReference>
<dbReference type="InterPro" id="IPR050219">
    <property type="entry name" value="DnaG_primase"/>
</dbReference>
<evidence type="ECO:0000256" key="2">
    <source>
        <dbReference type="ARBA" id="ARBA00022515"/>
    </source>
</evidence>
<dbReference type="InterPro" id="IPR036977">
    <property type="entry name" value="DNA_primase_Znf_CHC2"/>
</dbReference>
<dbReference type="eggNOG" id="COG0358">
    <property type="taxonomic scope" value="Bacteria"/>
</dbReference>
<dbReference type="InterPro" id="IPR006295">
    <property type="entry name" value="DNA_primase_DnaG"/>
</dbReference>
<keyword evidence="3" id="KW-0808">Transferase</keyword>
<dbReference type="PANTHER" id="PTHR30313">
    <property type="entry name" value="DNA PRIMASE"/>
    <property type="match status" value="1"/>
</dbReference>
<protein>
    <submittedName>
        <fullName evidence="13">DNA primase</fullName>
    </submittedName>
</protein>
<dbReference type="SMART" id="SM00493">
    <property type="entry name" value="TOPRIM"/>
    <property type="match status" value="1"/>
</dbReference>
<evidence type="ECO:0000256" key="5">
    <source>
        <dbReference type="ARBA" id="ARBA00022705"/>
    </source>
</evidence>
<dbReference type="GO" id="GO:0003899">
    <property type="term" value="F:DNA-directed RNA polymerase activity"/>
    <property type="evidence" value="ECO:0007669"/>
    <property type="project" value="InterPro"/>
</dbReference>
<name>R4U648_9MOLU</name>
<evidence type="ECO:0000256" key="8">
    <source>
        <dbReference type="ARBA" id="ARBA00022833"/>
    </source>
</evidence>
<dbReference type="SUPFAM" id="SSF57783">
    <property type="entry name" value="Zinc beta-ribbon"/>
    <property type="match status" value="1"/>
</dbReference>
<organism evidence="13 14">
    <name type="scientific">Spiroplasma syrphidicola EA-1</name>
    <dbReference type="NCBI Taxonomy" id="1276229"/>
    <lineage>
        <taxon>Bacteria</taxon>
        <taxon>Bacillati</taxon>
        <taxon>Mycoplasmatota</taxon>
        <taxon>Mollicutes</taxon>
        <taxon>Entomoplasmatales</taxon>
        <taxon>Spiroplasmataceae</taxon>
        <taxon>Spiroplasma</taxon>
    </lineage>
</organism>
<evidence type="ECO:0000256" key="4">
    <source>
        <dbReference type="ARBA" id="ARBA00022695"/>
    </source>
</evidence>
<sequence>MLEVFRDYLKLSKRGRNYVAICPFHSDSHPSLSVSVEKQVWRCFVCNVGGTVEYFVAKIENLSINEAKQLIAVKYNLDQQQTITQAKLVPQTEKDKLYQLNNLTMLYFKNSLNTISGVTAKEYLLNRKYSEQTIDEFDLGYSNNDDLINFLLKKGYGQEELIKANLARLNYKDELCSVFKERVMIPIKNENNQVVGFSGRDLTNTSQIKYLNSAETDVFTKSNILFNLNKIPEFQKEITVVEGYMDVISLAQNGIPAVALMGTNLSRNQISILSKRFDKVNVFLDNDNPGRLASEKINNLLANAGITVNVIKNNSQYKDADEICQSKSFDLLKQLYKNEAEYELE</sequence>
<evidence type="ECO:0000256" key="10">
    <source>
        <dbReference type="ARBA" id="ARBA00023125"/>
    </source>
</evidence>
<evidence type="ECO:0000256" key="3">
    <source>
        <dbReference type="ARBA" id="ARBA00022679"/>
    </source>
</evidence>
<dbReference type="CDD" id="cd03364">
    <property type="entry name" value="TOPRIM_DnaG_primases"/>
    <property type="match status" value="1"/>
</dbReference>
<dbReference type="Pfam" id="PF01807">
    <property type="entry name" value="Zn_ribbon_DnaG"/>
    <property type="match status" value="1"/>
</dbReference>
<dbReference type="EMBL" id="CP005078">
    <property type="protein sequence ID" value="AGM26078.1"/>
    <property type="molecule type" value="Genomic_DNA"/>
</dbReference>
<keyword evidence="5" id="KW-0235">DNA replication</keyword>
<dbReference type="InterPro" id="IPR002694">
    <property type="entry name" value="Znf_CHC2"/>
</dbReference>
<dbReference type="RefSeq" id="WP_016340724.1">
    <property type="nucleotide sequence ID" value="NC_021284.1"/>
</dbReference>
<dbReference type="InterPro" id="IPR037068">
    <property type="entry name" value="DNA_primase_core_N_sf"/>
</dbReference>
<evidence type="ECO:0000256" key="7">
    <source>
        <dbReference type="ARBA" id="ARBA00022771"/>
    </source>
</evidence>
<keyword evidence="6" id="KW-0479">Metal-binding</keyword>
<keyword evidence="9" id="KW-0460">Magnesium</keyword>
<evidence type="ECO:0000256" key="6">
    <source>
        <dbReference type="ARBA" id="ARBA00022723"/>
    </source>
</evidence>
<proteinExistence type="predicted"/>
<evidence type="ECO:0000313" key="13">
    <source>
        <dbReference type="EMBL" id="AGM26078.1"/>
    </source>
</evidence>
<accession>R4U648</accession>
<dbReference type="Proteomes" id="UP000013963">
    <property type="component" value="Chromosome"/>
</dbReference>
<dbReference type="InterPro" id="IPR013264">
    <property type="entry name" value="DNAG_N"/>
</dbReference>
<dbReference type="GO" id="GO:0006269">
    <property type="term" value="P:DNA replication, synthesis of primer"/>
    <property type="evidence" value="ECO:0007669"/>
    <property type="project" value="UniProtKB-KW"/>
</dbReference>
<evidence type="ECO:0000313" key="14">
    <source>
        <dbReference type="Proteomes" id="UP000013963"/>
    </source>
</evidence>
<keyword evidence="14" id="KW-1185">Reference proteome</keyword>
<evidence type="ECO:0000259" key="12">
    <source>
        <dbReference type="PROSITE" id="PS50880"/>
    </source>
</evidence>
<dbReference type="InterPro" id="IPR006171">
    <property type="entry name" value="TOPRIM_dom"/>
</dbReference>
<dbReference type="GO" id="GO:0008270">
    <property type="term" value="F:zinc ion binding"/>
    <property type="evidence" value="ECO:0007669"/>
    <property type="project" value="UniProtKB-KW"/>
</dbReference>
<keyword evidence="4" id="KW-0548">Nucleotidyltransferase</keyword>
<keyword evidence="2" id="KW-0639">Primosome</keyword>
<dbReference type="PANTHER" id="PTHR30313:SF2">
    <property type="entry name" value="DNA PRIMASE"/>
    <property type="match status" value="1"/>
</dbReference>
<dbReference type="NCBIfam" id="TIGR01391">
    <property type="entry name" value="dnaG"/>
    <property type="match status" value="1"/>
</dbReference>
<dbReference type="OrthoDB" id="9803773at2"/>
<keyword evidence="8" id="KW-0862">Zinc</keyword>
<dbReference type="SUPFAM" id="SSF56731">
    <property type="entry name" value="DNA primase core"/>
    <property type="match status" value="1"/>
</dbReference>
<dbReference type="AlphaFoldDB" id="R4U648"/>
<dbReference type="STRING" id="1276229.SSYRP_v1c04860"/>
<evidence type="ECO:0000256" key="11">
    <source>
        <dbReference type="ARBA" id="ARBA00023163"/>
    </source>
</evidence>
<dbReference type="HOGENOM" id="CLU_013501_0_0_14"/>
<dbReference type="SMART" id="SM00400">
    <property type="entry name" value="ZnF_CHCC"/>
    <property type="match status" value="1"/>
</dbReference>
<keyword evidence="10" id="KW-0238">DNA-binding</keyword>
<dbReference type="Gene3D" id="3.90.980.10">
    <property type="entry name" value="DNA primase, catalytic core, N-terminal domain"/>
    <property type="match status" value="1"/>
</dbReference>
<keyword evidence="1" id="KW-0240">DNA-directed RNA polymerase</keyword>
<feature type="domain" description="Toprim" evidence="12">
    <location>
        <begin position="236"/>
        <end position="316"/>
    </location>
</feature>
<dbReference type="InterPro" id="IPR034151">
    <property type="entry name" value="TOPRIM_DnaG_bac"/>
</dbReference>
<dbReference type="KEGG" id="ssyr:SSYRP_v1c04860"/>
<dbReference type="PATRIC" id="fig|1276229.3.peg.481"/>
<keyword evidence="7" id="KW-0863">Zinc-finger</keyword>
<keyword evidence="11" id="KW-0804">Transcription</keyword>
<dbReference type="Gene3D" id="3.90.580.10">
    <property type="entry name" value="Zinc finger, CHC2-type domain"/>
    <property type="match status" value="1"/>
</dbReference>
<dbReference type="GO" id="GO:0005737">
    <property type="term" value="C:cytoplasm"/>
    <property type="evidence" value="ECO:0007669"/>
    <property type="project" value="TreeGrafter"/>
</dbReference>
<dbReference type="GO" id="GO:0003677">
    <property type="term" value="F:DNA binding"/>
    <property type="evidence" value="ECO:0007669"/>
    <property type="project" value="UniProtKB-KW"/>
</dbReference>
<reference evidence="13 14" key="1">
    <citation type="journal article" date="2013" name="Genome Biol. Evol.">
        <title>Complete genomes of two dipteran-associated spiroplasmas provided insights into the origin, dynamics, and impacts of viral invasion in spiroplasma.</title>
        <authorList>
            <person name="Ku C."/>
            <person name="Lo W.S."/>
            <person name="Chen L.L."/>
            <person name="Kuo C.H."/>
        </authorList>
    </citation>
    <scope>NUCLEOTIDE SEQUENCE [LARGE SCALE GENOMIC DNA]</scope>
    <source>
        <strain evidence="13">EA-1</strain>
    </source>
</reference>
<evidence type="ECO:0000256" key="1">
    <source>
        <dbReference type="ARBA" id="ARBA00022478"/>
    </source>
</evidence>
<evidence type="ECO:0000256" key="9">
    <source>
        <dbReference type="ARBA" id="ARBA00022842"/>
    </source>
</evidence>
<dbReference type="GO" id="GO:0000428">
    <property type="term" value="C:DNA-directed RNA polymerase complex"/>
    <property type="evidence" value="ECO:0007669"/>
    <property type="project" value="UniProtKB-KW"/>
</dbReference>